<dbReference type="InterPro" id="IPR051531">
    <property type="entry name" value="N-acetyltransferase"/>
</dbReference>
<gene>
    <name evidence="2" type="ORF">EBO34_07715</name>
</gene>
<dbReference type="InterPro" id="IPR016181">
    <property type="entry name" value="Acyl_CoA_acyltransferase"/>
</dbReference>
<organism evidence="2 3">
    <name type="scientific">Alteribacter keqinensis</name>
    <dbReference type="NCBI Taxonomy" id="2483800"/>
    <lineage>
        <taxon>Bacteria</taxon>
        <taxon>Bacillati</taxon>
        <taxon>Bacillota</taxon>
        <taxon>Bacilli</taxon>
        <taxon>Bacillales</taxon>
        <taxon>Bacillaceae</taxon>
        <taxon>Alteribacter</taxon>
    </lineage>
</organism>
<dbReference type="Gene3D" id="3.40.630.30">
    <property type="match status" value="1"/>
</dbReference>
<dbReference type="EMBL" id="RHIB01000001">
    <property type="protein sequence ID" value="RNA69811.1"/>
    <property type="molecule type" value="Genomic_DNA"/>
</dbReference>
<dbReference type="GO" id="GO:0005737">
    <property type="term" value="C:cytoplasm"/>
    <property type="evidence" value="ECO:0007669"/>
    <property type="project" value="TreeGrafter"/>
</dbReference>
<feature type="domain" description="N-acetyltransferase" evidence="1">
    <location>
        <begin position="18"/>
        <end position="182"/>
    </location>
</feature>
<sequence>MKIEDIYGELPQLETKRVLLRKIRLEDLEEMHRYGSDDQVSRYVTWETHQSLADTKGFLDFVLSQYEKKQVAPWGIELKTTGEFIGTIDFVWWKPEHKTAEIGYVISQNHWGKGYTTEAAKELLKFGFEKMDLVRIQARCFAANTGSERVMEKTGMTYEGLIRKGMYVKGKHQDLKMYSVLQEEYAARQNPGSPVTVR</sequence>
<dbReference type="Pfam" id="PF13302">
    <property type="entry name" value="Acetyltransf_3"/>
    <property type="match status" value="1"/>
</dbReference>
<keyword evidence="3" id="KW-1185">Reference proteome</keyword>
<evidence type="ECO:0000313" key="2">
    <source>
        <dbReference type="EMBL" id="RNA69811.1"/>
    </source>
</evidence>
<dbReference type="PANTHER" id="PTHR43792">
    <property type="entry name" value="GNAT FAMILY, PUTATIVE (AFU_ORTHOLOGUE AFUA_3G00765)-RELATED-RELATED"/>
    <property type="match status" value="1"/>
</dbReference>
<dbReference type="OrthoDB" id="9785602at2"/>
<dbReference type="CDD" id="cd04301">
    <property type="entry name" value="NAT_SF"/>
    <property type="match status" value="1"/>
</dbReference>
<accession>A0A3M7TX20</accession>
<proteinExistence type="predicted"/>
<evidence type="ECO:0000313" key="3">
    <source>
        <dbReference type="Proteomes" id="UP000278746"/>
    </source>
</evidence>
<reference evidence="2 3" key="1">
    <citation type="submission" date="2018-10" db="EMBL/GenBank/DDBJ databases">
        <title>Bacillus Keqinensis sp. nov., a moderately halophilic bacterium isolated from a saline-alkaline lake.</title>
        <authorList>
            <person name="Wang H."/>
        </authorList>
    </citation>
    <scope>NUCLEOTIDE SEQUENCE [LARGE SCALE GENOMIC DNA]</scope>
    <source>
        <strain evidence="2 3">KQ-3</strain>
    </source>
</reference>
<keyword evidence="2" id="KW-0808">Transferase</keyword>
<comment type="caution">
    <text evidence="2">The sequence shown here is derived from an EMBL/GenBank/DDBJ whole genome shotgun (WGS) entry which is preliminary data.</text>
</comment>
<name>A0A3M7TX20_9BACI</name>
<dbReference type="GO" id="GO:0008999">
    <property type="term" value="F:protein-N-terminal-alanine acetyltransferase activity"/>
    <property type="evidence" value="ECO:0007669"/>
    <property type="project" value="TreeGrafter"/>
</dbReference>
<dbReference type="SUPFAM" id="SSF55729">
    <property type="entry name" value="Acyl-CoA N-acyltransferases (Nat)"/>
    <property type="match status" value="1"/>
</dbReference>
<dbReference type="InterPro" id="IPR000182">
    <property type="entry name" value="GNAT_dom"/>
</dbReference>
<dbReference type="RefSeq" id="WP_122897323.1">
    <property type="nucleotide sequence ID" value="NZ_RHIB01000001.1"/>
</dbReference>
<dbReference type="AlphaFoldDB" id="A0A3M7TX20"/>
<dbReference type="PANTHER" id="PTHR43792:SF9">
    <property type="entry name" value="RIBOSOMAL-PROTEIN-ALANINE ACETYLTRANSFERASE"/>
    <property type="match status" value="1"/>
</dbReference>
<dbReference type="Proteomes" id="UP000278746">
    <property type="component" value="Unassembled WGS sequence"/>
</dbReference>
<dbReference type="PROSITE" id="PS51186">
    <property type="entry name" value="GNAT"/>
    <property type="match status" value="1"/>
</dbReference>
<evidence type="ECO:0000259" key="1">
    <source>
        <dbReference type="PROSITE" id="PS51186"/>
    </source>
</evidence>
<protein>
    <submittedName>
        <fullName evidence="2">N-acetyltransferase</fullName>
    </submittedName>
</protein>